<proteinExistence type="predicted"/>
<name>W1WS81_9ZZZZ</name>
<accession>W1WS81</accession>
<organism evidence="1">
    <name type="scientific">human gut metagenome</name>
    <dbReference type="NCBI Taxonomy" id="408170"/>
    <lineage>
        <taxon>unclassified sequences</taxon>
        <taxon>metagenomes</taxon>
        <taxon>organismal metagenomes</taxon>
    </lineage>
</organism>
<evidence type="ECO:0000313" key="1">
    <source>
        <dbReference type="EMBL" id="ETJ21057.1"/>
    </source>
</evidence>
<dbReference type="EMBL" id="AZMM01018358">
    <property type="protein sequence ID" value="ETJ21057.1"/>
    <property type="molecule type" value="Genomic_DNA"/>
</dbReference>
<dbReference type="AlphaFoldDB" id="W1WS81"/>
<comment type="caution">
    <text evidence="1">The sequence shown here is derived from an EMBL/GenBank/DDBJ whole genome shotgun (WGS) entry which is preliminary data.</text>
</comment>
<sequence length="289" mass="32726">MQLRSKYFTYPVIIEGGDFYVESRFETDVEQRLDGYNIKLVFKAELINDELEKMLENGTVGIVHHIECPQTCLRETVVTKACTLEYTLKDGQVNGIVQICSFVVALNNIDKYSNSLFSNDYKGFKFDLEKGCIMAIGNQINLRIKKIRDDLANTASIFSIVPNMDSSVTELKINLTDSKIAVILPEKTFGVYSNMSTYLDVQPVMHSMIIIPALMQAFTELKESREQLYTYEDCRWFRSLRKTCSKMGVNLDAEGLASLDIFSISQKLLNTPIVKAVDYLGAGGDDYED</sequence>
<protein>
    <submittedName>
        <fullName evidence="1">Uncharacterized protein</fullName>
    </submittedName>
</protein>
<gene>
    <name evidence="1" type="ORF">Q604_UNBC18358G0003</name>
</gene>
<reference evidence="1" key="1">
    <citation type="submission" date="2013-12" db="EMBL/GenBank/DDBJ databases">
        <title>A Varibaculum cambriense genome reconstructed from a premature infant gut community with otherwise low bacterial novelty that shifts toward anaerobic metabolism during the third week of life.</title>
        <authorList>
            <person name="Brown C.T."/>
            <person name="Sharon I."/>
            <person name="Thomas B.C."/>
            <person name="Castelle C.J."/>
            <person name="Morowitz M.J."/>
            <person name="Banfield J.F."/>
        </authorList>
    </citation>
    <scope>NUCLEOTIDE SEQUENCE</scope>
</reference>